<proteinExistence type="inferred from homology"/>
<dbReference type="GO" id="GO:0005506">
    <property type="term" value="F:iron ion binding"/>
    <property type="evidence" value="ECO:0007669"/>
    <property type="project" value="InterPro"/>
</dbReference>
<dbReference type="FunFam" id="1.10.630.10:FF:000126">
    <property type="entry name" value="Predicted protein"/>
    <property type="match status" value="1"/>
</dbReference>
<keyword evidence="6 8" id="KW-0408">Iron</keyword>
<keyword evidence="10" id="KW-1133">Transmembrane helix</keyword>
<feature type="transmembrane region" description="Helical" evidence="10">
    <location>
        <begin position="23"/>
        <end position="44"/>
    </location>
</feature>
<keyword evidence="10" id="KW-0812">Transmembrane</keyword>
<dbReference type="Proteomes" id="UP000515123">
    <property type="component" value="Linkage group 12"/>
</dbReference>
<dbReference type="GO" id="GO:0016705">
    <property type="term" value="F:oxidoreductase activity, acting on paired donors, with incorporation or reduction of molecular oxygen"/>
    <property type="evidence" value="ECO:0007669"/>
    <property type="project" value="InterPro"/>
</dbReference>
<dbReference type="PROSITE" id="PS00086">
    <property type="entry name" value="CYTOCHROME_P450"/>
    <property type="match status" value="1"/>
</dbReference>
<keyword evidence="4 8" id="KW-0479">Metal-binding</keyword>
<dbReference type="PRINTS" id="PR00463">
    <property type="entry name" value="EP450I"/>
</dbReference>
<dbReference type="RefSeq" id="XP_020099717.1">
    <property type="nucleotide sequence ID" value="XM_020244128.1"/>
</dbReference>
<keyword evidence="3 8" id="KW-0349">Heme</keyword>
<dbReference type="GO" id="GO:0020037">
    <property type="term" value="F:heme binding"/>
    <property type="evidence" value="ECO:0007669"/>
    <property type="project" value="InterPro"/>
</dbReference>
<evidence type="ECO:0000256" key="3">
    <source>
        <dbReference type="ARBA" id="ARBA00022617"/>
    </source>
</evidence>
<evidence type="ECO:0000313" key="11">
    <source>
        <dbReference type="Proteomes" id="UP000515123"/>
    </source>
</evidence>
<dbReference type="GO" id="GO:0052722">
    <property type="term" value="F:fatty acid in-chain hydroxylase activity"/>
    <property type="evidence" value="ECO:0007669"/>
    <property type="project" value="EnsemblPlants"/>
</dbReference>
<dbReference type="GO" id="GO:0048653">
    <property type="term" value="P:anther development"/>
    <property type="evidence" value="ECO:0007669"/>
    <property type="project" value="EnsemblPlants"/>
</dbReference>
<keyword evidence="10" id="KW-0472">Membrane</keyword>
<dbReference type="GO" id="GO:0010584">
    <property type="term" value="P:pollen exine formation"/>
    <property type="evidence" value="ECO:0007669"/>
    <property type="project" value="EnsemblPlants"/>
</dbReference>
<dbReference type="OrthoDB" id="2789670at2759"/>
<dbReference type="GeneID" id="109718109"/>
<dbReference type="GO" id="GO:0044550">
    <property type="term" value="P:secondary metabolite biosynthetic process"/>
    <property type="evidence" value="ECO:0007669"/>
    <property type="project" value="UniProtKB-ARBA"/>
</dbReference>
<evidence type="ECO:0000313" key="12">
    <source>
        <dbReference type="RefSeq" id="XP_020099717.1"/>
    </source>
</evidence>
<dbReference type="InterPro" id="IPR036396">
    <property type="entry name" value="Cyt_P450_sf"/>
</dbReference>
<reference evidence="11" key="1">
    <citation type="journal article" date="2015" name="Nat. Genet.">
        <title>The pineapple genome and the evolution of CAM photosynthesis.</title>
        <authorList>
            <person name="Ming R."/>
            <person name="VanBuren R."/>
            <person name="Wai C.M."/>
            <person name="Tang H."/>
            <person name="Schatz M.C."/>
            <person name="Bowers J.E."/>
            <person name="Lyons E."/>
            <person name="Wang M.L."/>
            <person name="Chen J."/>
            <person name="Biggers E."/>
            <person name="Zhang J."/>
            <person name="Huang L."/>
            <person name="Zhang L."/>
            <person name="Miao W."/>
            <person name="Zhang J."/>
            <person name="Ye Z."/>
            <person name="Miao C."/>
            <person name="Lin Z."/>
            <person name="Wang H."/>
            <person name="Zhou H."/>
            <person name="Yim W.C."/>
            <person name="Priest H.D."/>
            <person name="Zheng C."/>
            <person name="Woodhouse M."/>
            <person name="Edger P.P."/>
            <person name="Guyot R."/>
            <person name="Guo H.B."/>
            <person name="Guo H."/>
            <person name="Zheng G."/>
            <person name="Singh R."/>
            <person name="Sharma A."/>
            <person name="Min X."/>
            <person name="Zheng Y."/>
            <person name="Lee H."/>
            <person name="Gurtowski J."/>
            <person name="Sedlazeck F.J."/>
            <person name="Harkess A."/>
            <person name="McKain M.R."/>
            <person name="Liao Z."/>
            <person name="Fang J."/>
            <person name="Liu J."/>
            <person name="Zhang X."/>
            <person name="Zhang Q."/>
            <person name="Hu W."/>
            <person name="Qin Y."/>
            <person name="Wang K."/>
            <person name="Chen L.Y."/>
            <person name="Shirley N."/>
            <person name="Lin Y.R."/>
            <person name="Liu L.Y."/>
            <person name="Hernandez A.G."/>
            <person name="Wright C.L."/>
            <person name="Bulone V."/>
            <person name="Tuskan G.A."/>
            <person name="Heath K."/>
            <person name="Zee F."/>
            <person name="Moore P.H."/>
            <person name="Sunkar R."/>
            <person name="Leebens-Mack J.H."/>
            <person name="Mockler T."/>
            <person name="Bennetzen J.L."/>
            <person name="Freeling M."/>
            <person name="Sankoff D."/>
            <person name="Paterson A.H."/>
            <person name="Zhu X."/>
            <person name="Yang X."/>
            <person name="Smith J.A."/>
            <person name="Cushman J.C."/>
            <person name="Paull R.E."/>
            <person name="Yu Q."/>
        </authorList>
    </citation>
    <scope>NUCLEOTIDE SEQUENCE [LARGE SCALE GENOMIC DNA]</scope>
    <source>
        <strain evidence="11">cv. F153</strain>
    </source>
</reference>
<evidence type="ECO:0000256" key="4">
    <source>
        <dbReference type="ARBA" id="ARBA00022723"/>
    </source>
</evidence>
<comment type="cofactor">
    <cofactor evidence="1 8">
        <name>heme</name>
        <dbReference type="ChEBI" id="CHEBI:30413"/>
    </cofactor>
</comment>
<evidence type="ECO:0000256" key="8">
    <source>
        <dbReference type="PIRSR" id="PIRSR602401-1"/>
    </source>
</evidence>
<feature type="binding site" description="axial binding residue" evidence="8">
    <location>
        <position position="475"/>
    </location>
    <ligand>
        <name>heme</name>
        <dbReference type="ChEBI" id="CHEBI:30413"/>
    </ligand>
    <ligandPart>
        <name>Fe</name>
        <dbReference type="ChEBI" id="CHEBI:18248"/>
    </ligandPart>
</feature>
<keyword evidence="11" id="KW-1185">Reference proteome</keyword>
<name>A0A6P5FVM6_ANACO</name>
<dbReference type="Gramene" id="Aco007438.1.mrna1">
    <property type="protein sequence ID" value="Aco007438.1.mrna1"/>
    <property type="gene ID" value="Aco007438.1.path1"/>
</dbReference>
<dbReference type="InterPro" id="IPR017972">
    <property type="entry name" value="Cyt_P450_CS"/>
</dbReference>
<evidence type="ECO:0000256" key="5">
    <source>
        <dbReference type="ARBA" id="ARBA00023002"/>
    </source>
</evidence>
<dbReference type="PANTHER" id="PTHR47944:SF4">
    <property type="entry name" value="OS09G0441700 PROTEIN"/>
    <property type="match status" value="1"/>
</dbReference>
<dbReference type="Pfam" id="PF00067">
    <property type="entry name" value="p450"/>
    <property type="match status" value="1"/>
</dbReference>
<dbReference type="CDD" id="cd20618">
    <property type="entry name" value="CYP71_clan"/>
    <property type="match status" value="1"/>
</dbReference>
<gene>
    <name evidence="12" type="primary">LOC109718109</name>
</gene>
<evidence type="ECO:0000256" key="9">
    <source>
        <dbReference type="RuleBase" id="RU000461"/>
    </source>
</evidence>
<dbReference type="InterPro" id="IPR001128">
    <property type="entry name" value="Cyt_P450"/>
</dbReference>
<dbReference type="AlphaFoldDB" id="A0A6P5FVM6"/>
<evidence type="ECO:0000256" key="10">
    <source>
        <dbReference type="SAM" id="Phobius"/>
    </source>
</evidence>
<dbReference type="SUPFAM" id="SSF48264">
    <property type="entry name" value="Cytochrome P450"/>
    <property type="match status" value="1"/>
</dbReference>
<dbReference type="PRINTS" id="PR00385">
    <property type="entry name" value="P450"/>
</dbReference>
<evidence type="ECO:0000256" key="7">
    <source>
        <dbReference type="ARBA" id="ARBA00023033"/>
    </source>
</evidence>
<protein>
    <submittedName>
        <fullName evidence="12">Cytochrome P450 703A2</fullName>
    </submittedName>
</protein>
<dbReference type="GO" id="GO:0002933">
    <property type="term" value="P:lipid hydroxylation"/>
    <property type="evidence" value="ECO:0007669"/>
    <property type="project" value="EnsemblPlants"/>
</dbReference>
<dbReference type="PANTHER" id="PTHR47944">
    <property type="entry name" value="CYTOCHROME P450 98A9"/>
    <property type="match status" value="1"/>
</dbReference>
<dbReference type="Gene3D" id="1.10.630.10">
    <property type="entry name" value="Cytochrome P450"/>
    <property type="match status" value="1"/>
</dbReference>
<organism evidence="11 12">
    <name type="scientific">Ananas comosus</name>
    <name type="common">Pineapple</name>
    <name type="synonym">Ananas ananas</name>
    <dbReference type="NCBI Taxonomy" id="4615"/>
    <lineage>
        <taxon>Eukaryota</taxon>
        <taxon>Viridiplantae</taxon>
        <taxon>Streptophyta</taxon>
        <taxon>Embryophyta</taxon>
        <taxon>Tracheophyta</taxon>
        <taxon>Spermatophyta</taxon>
        <taxon>Magnoliopsida</taxon>
        <taxon>Liliopsida</taxon>
        <taxon>Poales</taxon>
        <taxon>Bromeliaceae</taxon>
        <taxon>Bromelioideae</taxon>
        <taxon>Ananas</taxon>
    </lineage>
</organism>
<keyword evidence="5 9" id="KW-0560">Oxidoreductase</keyword>
<keyword evidence="7 9" id="KW-0503">Monooxygenase</keyword>
<evidence type="ECO:0000256" key="1">
    <source>
        <dbReference type="ARBA" id="ARBA00001971"/>
    </source>
</evidence>
<sequence length="539" mass="61296">MFTSSQLRLRTYIAYSYHKDMEVVAVVVVFLCVALIFFSKLLLLRKRFRRLQLRLPPGPPRWPLVGNLPQLGPRPHRDLARFCSIYGPIVYLRLGNVDAITTDDPDVIREILLRQDDAFASRPRTSAAVHLAYGCGDVALAPMGPGWKRMRRICMEHLLTTRRLDSFAAQRAQEAQHLVGLVWARAQAREPINLREVLGAFSMNNVTRMLLGKQCFGSESSGPSEATEFMRITHELFRLLGVIYLGDYLPFWRRFDPTGCERKMREVGERVDEFHQKIIEERKKGEKDMGGDDCKEEMDFVDVLLSLPGGNGKDHMEDVEIKALIQDMIAAATDTSAVTNEWAMAEVIRSPRILRKVQEELDTVVGRDRMVAESDLAHLSYLRCVVRETFRMHPAGPFLIPHESIVPTKLMGYDIPARTRVFINTHALGRNPRIWAEVDEFRPERHWPEEAGRRVEISHGPDFKILPFGAGKRKCPGAPLGTAMVLMGLARLFHSFDWAPPDGLRPEDIDTEEVYGMTMPKAQPLIAVAKPRLPPHLYC</sequence>
<dbReference type="InterPro" id="IPR002401">
    <property type="entry name" value="Cyt_P450_E_grp-I"/>
</dbReference>
<accession>A0A6P5FVM6</accession>
<comment type="similarity">
    <text evidence="2 9">Belongs to the cytochrome P450 family.</text>
</comment>
<reference evidence="12" key="2">
    <citation type="submission" date="2025-08" db="UniProtKB">
        <authorList>
            <consortium name="RefSeq"/>
        </authorList>
    </citation>
    <scope>IDENTIFICATION</scope>
    <source>
        <tissue evidence="12">Leaf</tissue>
    </source>
</reference>
<evidence type="ECO:0000256" key="6">
    <source>
        <dbReference type="ARBA" id="ARBA00023004"/>
    </source>
</evidence>
<evidence type="ECO:0000256" key="2">
    <source>
        <dbReference type="ARBA" id="ARBA00010617"/>
    </source>
</evidence>